<gene>
    <name evidence="3" type="ORF">LPJSA22_00591</name>
    <name evidence="2" type="ORF">NAB2_3054</name>
    <name evidence="1" type="ORF">Nizo2260_0989</name>
</gene>
<dbReference type="InterPro" id="IPR010360">
    <property type="entry name" value="DUF956"/>
</dbReference>
<reference evidence="3 6" key="2">
    <citation type="submission" date="2016-08" db="EMBL/GenBank/DDBJ databases">
        <title>Genome sequencing of Lactobacillus plantarum JSA22, isolated from fermented soybean paste.</title>
        <authorList>
            <person name="Choi H.S."/>
        </authorList>
    </citation>
    <scope>NUCLEOTIDE SEQUENCE [LARGE SCALE GENOMIC DNA]</scope>
    <source>
        <strain evidence="3 6">JSA22</strain>
    </source>
</reference>
<dbReference type="PATRIC" id="fig|1590.142.peg.522"/>
<dbReference type="GeneID" id="89668230"/>
<dbReference type="AlphaFoldDB" id="A0A0G9F6J8"/>
<dbReference type="RefSeq" id="WP_003640911.1">
    <property type="nucleotide sequence ID" value="NZ_AP018405.1"/>
</dbReference>
<evidence type="ECO:0000313" key="5">
    <source>
        <dbReference type="Proteomes" id="UP000076989"/>
    </source>
</evidence>
<proteinExistence type="predicted"/>
<dbReference type="EMBL" id="MCOL01000001">
    <property type="protein sequence ID" value="ODO60647.1"/>
    <property type="molecule type" value="Genomic_DNA"/>
</dbReference>
<dbReference type="Proteomes" id="UP000076872">
    <property type="component" value="Unassembled WGS sequence"/>
</dbReference>
<comment type="caution">
    <text evidence="3">The sequence shown here is derived from an EMBL/GenBank/DDBJ whole genome shotgun (WGS) entry which is preliminary data.</text>
</comment>
<name>A0A0G9F6J8_LACPN</name>
<dbReference type="Proteomes" id="UP000094892">
    <property type="component" value="Unassembled WGS sequence"/>
</dbReference>
<dbReference type="PIRSF" id="PIRSF021265">
    <property type="entry name" value="DUF956"/>
    <property type="match status" value="1"/>
</dbReference>
<dbReference type="Proteomes" id="UP000076989">
    <property type="component" value="Unassembled WGS sequence"/>
</dbReference>
<reference evidence="4 5" key="1">
    <citation type="submission" date="2016-03" db="EMBL/GenBank/DDBJ databases">
        <title>Comparative genomics of 54 Lactobacillus plantarum strains reveals genomic uncoupling from niche constraints.</title>
        <authorList>
            <person name="Martino M.E."/>
        </authorList>
    </citation>
    <scope>NUCLEOTIDE SEQUENCE [LARGE SCALE GENOMIC DNA]</scope>
    <source>
        <strain evidence="2 4">NAB2</strain>
        <strain evidence="1 5">Nizo2260</strain>
    </source>
</reference>
<sequence>MVQSINTKVDLVTNGNSHMGLTDYGKIMVGDNGFEFYDDRNVRNFIQIPWTEVKYVVVSVMFGGRWIPRFSFQTKRNGMITFSAKDPKKVLRAVRQYIEPDRIVKSLTFFQVLGRIFKGKGKKDKYLK</sequence>
<dbReference type="OMA" id="ATWFRGI"/>
<evidence type="ECO:0000313" key="3">
    <source>
        <dbReference type="EMBL" id="ODO60647.1"/>
    </source>
</evidence>
<protein>
    <submittedName>
        <fullName evidence="1">Regulator of the mannose operon ManO</fullName>
    </submittedName>
</protein>
<organism evidence="3 6">
    <name type="scientific">Lactiplantibacillus plantarum</name>
    <name type="common">Lactobacillus plantarum</name>
    <dbReference type="NCBI Taxonomy" id="1590"/>
    <lineage>
        <taxon>Bacteria</taxon>
        <taxon>Bacillati</taxon>
        <taxon>Bacillota</taxon>
        <taxon>Bacilli</taxon>
        <taxon>Lactobacillales</taxon>
        <taxon>Lactobacillaceae</taxon>
        <taxon>Lactiplantibacillus</taxon>
    </lineage>
</organism>
<evidence type="ECO:0000313" key="2">
    <source>
        <dbReference type="EMBL" id="KZV01145.1"/>
    </source>
</evidence>
<dbReference type="EMBL" id="LUWI01000016">
    <property type="protein sequence ID" value="KZU05594.1"/>
    <property type="molecule type" value="Genomic_DNA"/>
</dbReference>
<dbReference type="EMBL" id="LUXO01000035">
    <property type="protein sequence ID" value="KZV01145.1"/>
    <property type="molecule type" value="Genomic_DNA"/>
</dbReference>
<evidence type="ECO:0000313" key="1">
    <source>
        <dbReference type="EMBL" id="KZU05594.1"/>
    </source>
</evidence>
<accession>A0A0G9F6J8</accession>
<evidence type="ECO:0000313" key="4">
    <source>
        <dbReference type="Proteomes" id="UP000076872"/>
    </source>
</evidence>
<dbReference type="Pfam" id="PF06115">
    <property type="entry name" value="DUF956"/>
    <property type="match status" value="1"/>
</dbReference>
<evidence type="ECO:0000313" key="6">
    <source>
        <dbReference type="Proteomes" id="UP000094892"/>
    </source>
</evidence>